<comment type="caution">
    <text evidence="1">The sequence shown here is derived from an EMBL/GenBank/DDBJ whole genome shotgun (WGS) entry which is preliminary data.</text>
</comment>
<gene>
    <name evidence="1" type="ORF">CLO192961_LOCUS223484</name>
</gene>
<dbReference type="PANTHER" id="PTHR40780">
    <property type="entry name" value="DUF3669 DOMAIN-CONTAINING PROTEIN"/>
    <property type="match status" value="1"/>
</dbReference>
<sequence>MFTRRDIASTDESAYSVTASLIQATRVAEQYFAADIEREPAISVLNKTLSITTTISTTSSFARLYQQASSRPDLQHLIQIGEGLQGAIFEQVGKTLVIKKESPENETRASRLDKEYKSHTHISLAFQTFEPLVESGVFVPRPATMIPSTDLSFWNENLGKFPPDYQIPTTVVKMERILPIPKVGRKALIAHFYPWAQSSIDEEVVQKILSAQPNKHCLVRIYLGRKTCEFDSDNFSLRNFPLCLDAMKNIGVKVEALARSMGKAYAIVHWGACYNGDDVEFVFGTLLSEAHLEQTFQSRAVRLCLLDFGQCELVNMERDAEMVYMSFHGAMVLGDNQWFIPHCHRDPDLFNHFRAGYIDAGNIILHQKGWASKFNMNDFMTGYEEYTEDFLV</sequence>
<proteinExistence type="predicted"/>
<evidence type="ECO:0000313" key="1">
    <source>
        <dbReference type="EMBL" id="VUC27991.1"/>
    </source>
</evidence>
<name>A0ABY6UA19_BIOOC</name>
<dbReference type="Proteomes" id="UP000766486">
    <property type="component" value="Unassembled WGS sequence"/>
</dbReference>
<keyword evidence="2" id="KW-1185">Reference proteome</keyword>
<accession>A0ABY6UA19</accession>
<reference evidence="1 2" key="1">
    <citation type="submission" date="2019-06" db="EMBL/GenBank/DDBJ databases">
        <authorList>
            <person name="Broberg M."/>
        </authorList>
    </citation>
    <scope>NUCLEOTIDE SEQUENCE [LARGE SCALE GENOMIC DNA]</scope>
</reference>
<organism evidence="1 2">
    <name type="scientific">Bionectria ochroleuca</name>
    <name type="common">Gliocladium roseum</name>
    <dbReference type="NCBI Taxonomy" id="29856"/>
    <lineage>
        <taxon>Eukaryota</taxon>
        <taxon>Fungi</taxon>
        <taxon>Dikarya</taxon>
        <taxon>Ascomycota</taxon>
        <taxon>Pezizomycotina</taxon>
        <taxon>Sordariomycetes</taxon>
        <taxon>Hypocreomycetidae</taxon>
        <taxon>Hypocreales</taxon>
        <taxon>Bionectriaceae</taxon>
        <taxon>Clonostachys</taxon>
    </lineage>
</organism>
<protein>
    <submittedName>
        <fullName evidence="1">Uncharacterized protein</fullName>
    </submittedName>
</protein>
<dbReference type="EMBL" id="CABFNS010000778">
    <property type="protein sequence ID" value="VUC27991.1"/>
    <property type="molecule type" value="Genomic_DNA"/>
</dbReference>
<evidence type="ECO:0000313" key="2">
    <source>
        <dbReference type="Proteomes" id="UP000766486"/>
    </source>
</evidence>
<dbReference type="PANTHER" id="PTHR40780:SF2">
    <property type="entry name" value="DUF3669 DOMAIN-CONTAINING PROTEIN"/>
    <property type="match status" value="1"/>
</dbReference>